<dbReference type="Gene3D" id="1.10.3210.10">
    <property type="entry name" value="Hypothetical protein af1432"/>
    <property type="match status" value="1"/>
</dbReference>
<feature type="domain" description="HD" evidence="1">
    <location>
        <begin position="43"/>
        <end position="127"/>
    </location>
</feature>
<protein>
    <submittedName>
        <fullName evidence="2">Phosphohydrolase</fullName>
    </submittedName>
</protein>
<dbReference type="EMBL" id="MCHX01000083">
    <property type="protein sequence ID" value="OFJ51007.1"/>
    <property type="molecule type" value="Genomic_DNA"/>
</dbReference>
<dbReference type="RefSeq" id="WP_070355769.1">
    <property type="nucleotide sequence ID" value="NZ_CP043474.1"/>
</dbReference>
<gene>
    <name evidence="2" type="ORF">BEL07_25060</name>
</gene>
<dbReference type="Proteomes" id="UP000178953">
    <property type="component" value="Unassembled WGS sequence"/>
</dbReference>
<reference evidence="2 3" key="1">
    <citation type="submission" date="2016-09" db="EMBL/GenBank/DDBJ databases">
        <title>genome sequence of Mycobacterium sp. 739 SCH.</title>
        <authorList>
            <person name="Greninger A.L."/>
            <person name="Qin X."/>
            <person name="Jerome K."/>
            <person name="Vora S."/>
            <person name="Quinn K."/>
        </authorList>
    </citation>
    <scope>NUCLEOTIDE SEQUENCE [LARGE SCALE GENOMIC DNA]</scope>
    <source>
        <strain evidence="2 3">SCH</strain>
    </source>
</reference>
<dbReference type="GO" id="GO:0016787">
    <property type="term" value="F:hydrolase activity"/>
    <property type="evidence" value="ECO:0007669"/>
    <property type="project" value="UniProtKB-KW"/>
</dbReference>
<evidence type="ECO:0000313" key="3">
    <source>
        <dbReference type="Proteomes" id="UP000178953"/>
    </source>
</evidence>
<proteinExistence type="predicted"/>
<dbReference type="OrthoDB" id="8478129at2"/>
<comment type="caution">
    <text evidence="2">The sequence shown here is derived from an EMBL/GenBank/DDBJ whole genome shotgun (WGS) entry which is preliminary data.</text>
</comment>
<keyword evidence="2" id="KW-0378">Hydrolase</keyword>
<dbReference type="SUPFAM" id="SSF109604">
    <property type="entry name" value="HD-domain/PDEase-like"/>
    <property type="match status" value="1"/>
</dbReference>
<dbReference type="Pfam" id="PF01966">
    <property type="entry name" value="HD"/>
    <property type="match status" value="1"/>
</dbReference>
<dbReference type="AlphaFoldDB" id="A0A1E8PY44"/>
<organism evidence="2 3">
    <name type="scientific">Mycolicibacterium grossiae</name>
    <dbReference type="NCBI Taxonomy" id="1552759"/>
    <lineage>
        <taxon>Bacteria</taxon>
        <taxon>Bacillati</taxon>
        <taxon>Actinomycetota</taxon>
        <taxon>Actinomycetes</taxon>
        <taxon>Mycobacteriales</taxon>
        <taxon>Mycobacteriaceae</taxon>
        <taxon>Mycolicibacterium</taxon>
    </lineage>
</organism>
<sequence length="229" mass="24595">MIIHDPAASSATRDAAAWNLPDSAICTAALALAEDVSPAFLHGHCVRSYLFGRELAAARGLRGGVDYDEETVFLASILHDLGITAYGRGDQRFEVDGADAAARFLRERGCPEDRVRVVWQSIALHTSVGLGHRFGIEHAVCHGGIDLDVVGAQRELLPAGFAERVVAAWPRRDLGYAIAEAIARDIRTNPLKAPPFSFPAHVHQLVNGASAPTFADVVARSGWGDSPRR</sequence>
<accession>A0A1E8PY44</accession>
<dbReference type="PANTHER" id="PTHR35569:SF1">
    <property type="entry name" value="CYANAMIDE HYDRATASE DDI2-RELATED"/>
    <property type="match status" value="1"/>
</dbReference>
<keyword evidence="3" id="KW-1185">Reference proteome</keyword>
<evidence type="ECO:0000259" key="1">
    <source>
        <dbReference type="Pfam" id="PF01966"/>
    </source>
</evidence>
<dbReference type="PANTHER" id="PTHR35569">
    <property type="entry name" value="CYANAMIDE HYDRATASE DDI2-RELATED"/>
    <property type="match status" value="1"/>
</dbReference>
<dbReference type="InterPro" id="IPR006674">
    <property type="entry name" value="HD_domain"/>
</dbReference>
<name>A0A1E8PY44_9MYCO</name>
<evidence type="ECO:0000313" key="2">
    <source>
        <dbReference type="EMBL" id="OFJ51007.1"/>
    </source>
</evidence>